<evidence type="ECO:0000256" key="1">
    <source>
        <dbReference type="SAM" id="Phobius"/>
    </source>
</evidence>
<proteinExistence type="predicted"/>
<feature type="transmembrane region" description="Helical" evidence="1">
    <location>
        <begin position="19"/>
        <end position="47"/>
    </location>
</feature>
<gene>
    <name evidence="2" type="ORF">PF001_g6608</name>
</gene>
<evidence type="ECO:0000313" key="2">
    <source>
        <dbReference type="EMBL" id="KAE9317949.1"/>
    </source>
</evidence>
<sequence length="51" mass="5556">MHSTLRSIAQLGQATAPSFFSVCFVVAAAASVRFLAHPFPCVIHILIRCLR</sequence>
<keyword evidence="1" id="KW-0812">Transmembrane</keyword>
<evidence type="ECO:0000313" key="3">
    <source>
        <dbReference type="Proteomes" id="UP000437068"/>
    </source>
</evidence>
<dbReference type="Proteomes" id="UP000437068">
    <property type="component" value="Unassembled WGS sequence"/>
</dbReference>
<dbReference type="AlphaFoldDB" id="A0A6A4EHE4"/>
<organism evidence="2 3">
    <name type="scientific">Phytophthora fragariae</name>
    <dbReference type="NCBI Taxonomy" id="53985"/>
    <lineage>
        <taxon>Eukaryota</taxon>
        <taxon>Sar</taxon>
        <taxon>Stramenopiles</taxon>
        <taxon>Oomycota</taxon>
        <taxon>Peronosporomycetes</taxon>
        <taxon>Peronosporales</taxon>
        <taxon>Peronosporaceae</taxon>
        <taxon>Phytophthora</taxon>
    </lineage>
</organism>
<protein>
    <submittedName>
        <fullName evidence="2">Uncharacterized protein</fullName>
    </submittedName>
</protein>
<dbReference type="EMBL" id="QXGE01000266">
    <property type="protein sequence ID" value="KAE9317949.1"/>
    <property type="molecule type" value="Genomic_DNA"/>
</dbReference>
<keyword evidence="1" id="KW-1133">Transmembrane helix</keyword>
<comment type="caution">
    <text evidence="2">The sequence shown here is derived from an EMBL/GenBank/DDBJ whole genome shotgun (WGS) entry which is preliminary data.</text>
</comment>
<reference evidence="2 3" key="1">
    <citation type="submission" date="2018-08" db="EMBL/GenBank/DDBJ databases">
        <title>Genomic investigation of the strawberry pathogen Phytophthora fragariae indicates pathogenicity is determined by transcriptional variation in three key races.</title>
        <authorList>
            <person name="Adams T.M."/>
            <person name="Armitage A.D."/>
            <person name="Sobczyk M.K."/>
            <person name="Bates H.J."/>
            <person name="Dunwell J.M."/>
            <person name="Nellist C.F."/>
            <person name="Harrison R.J."/>
        </authorList>
    </citation>
    <scope>NUCLEOTIDE SEQUENCE [LARGE SCALE GENOMIC DNA]</scope>
    <source>
        <strain evidence="2 3">A4</strain>
    </source>
</reference>
<name>A0A6A4EHE4_9STRA</name>
<keyword evidence="1" id="KW-0472">Membrane</keyword>
<accession>A0A6A4EHE4</accession>